<evidence type="ECO:0000259" key="1">
    <source>
        <dbReference type="PROSITE" id="PS51186"/>
    </source>
</evidence>
<protein>
    <submittedName>
        <fullName evidence="2">Ribosomal protein S18 acetylase RimI-like enzyme</fullName>
    </submittedName>
</protein>
<dbReference type="RefSeq" id="WP_144539132.1">
    <property type="nucleotide sequence ID" value="NZ_CBCSDC010000019.1"/>
</dbReference>
<dbReference type="Pfam" id="PF00583">
    <property type="entry name" value="Acetyltransf_1"/>
    <property type="match status" value="1"/>
</dbReference>
<dbReference type="SUPFAM" id="SSF55729">
    <property type="entry name" value="Acyl-CoA N-acyltransferases (Nat)"/>
    <property type="match status" value="1"/>
</dbReference>
<name>A0A562K5Y6_9BACI</name>
<feature type="domain" description="N-acetyltransferase" evidence="1">
    <location>
        <begin position="10"/>
        <end position="177"/>
    </location>
</feature>
<organism evidence="2 3">
    <name type="scientific">Cytobacillus oceanisediminis</name>
    <dbReference type="NCBI Taxonomy" id="665099"/>
    <lineage>
        <taxon>Bacteria</taxon>
        <taxon>Bacillati</taxon>
        <taxon>Bacillota</taxon>
        <taxon>Bacilli</taxon>
        <taxon>Bacillales</taxon>
        <taxon>Bacillaceae</taxon>
        <taxon>Cytobacillus</taxon>
    </lineage>
</organism>
<dbReference type="EMBL" id="VLKI01000001">
    <property type="protein sequence ID" value="TWH90817.1"/>
    <property type="molecule type" value="Genomic_DNA"/>
</dbReference>
<reference evidence="2 3" key="1">
    <citation type="journal article" date="2015" name="Stand. Genomic Sci.">
        <title>Genomic Encyclopedia of Bacterial and Archaeal Type Strains, Phase III: the genomes of soil and plant-associated and newly described type strains.</title>
        <authorList>
            <person name="Whitman W.B."/>
            <person name="Woyke T."/>
            <person name="Klenk H.P."/>
            <person name="Zhou Y."/>
            <person name="Lilburn T.G."/>
            <person name="Beck B.J."/>
            <person name="De Vos P."/>
            <person name="Vandamme P."/>
            <person name="Eisen J.A."/>
            <person name="Garrity G."/>
            <person name="Hugenholtz P."/>
            <person name="Kyrpides N.C."/>
        </authorList>
    </citation>
    <scope>NUCLEOTIDE SEQUENCE [LARGE SCALE GENOMIC DNA]</scope>
    <source>
        <strain evidence="2 3">CGMCC 1.10115</strain>
    </source>
</reference>
<keyword evidence="3" id="KW-1185">Reference proteome</keyword>
<accession>A0A562K5Y6</accession>
<dbReference type="PANTHER" id="PTHR43415:SF3">
    <property type="entry name" value="GNAT-FAMILY ACETYLTRANSFERASE"/>
    <property type="match status" value="1"/>
</dbReference>
<dbReference type="AlphaFoldDB" id="A0A562K5Y6"/>
<dbReference type="CDD" id="cd04301">
    <property type="entry name" value="NAT_SF"/>
    <property type="match status" value="1"/>
</dbReference>
<dbReference type="Gene3D" id="3.40.630.30">
    <property type="match status" value="1"/>
</dbReference>
<gene>
    <name evidence="2" type="ORF">IQ19_00267</name>
</gene>
<dbReference type="GO" id="GO:0016747">
    <property type="term" value="F:acyltransferase activity, transferring groups other than amino-acyl groups"/>
    <property type="evidence" value="ECO:0007669"/>
    <property type="project" value="InterPro"/>
</dbReference>
<sequence length="177" mass="20544">MSESSRKVTCMIRDAQVEDAETILDLEKSVFSEREYFIALPEELEKTPIQKQRQWIRNILENEKETLIVAKEKGVVVGWIVFKSQEKKRLSHTGSITMLVSKNFRGMGIGEILLKALLSWAEKNPFVEKVSLGVFSNNHRAISLYKKMGFLEEGRKIKEFKLSEHEYIDDILMCKFV</sequence>
<evidence type="ECO:0000313" key="2">
    <source>
        <dbReference type="EMBL" id="TWH90817.1"/>
    </source>
</evidence>
<keyword evidence="2" id="KW-0689">Ribosomal protein</keyword>
<keyword evidence="2" id="KW-0687">Ribonucleoprotein</keyword>
<dbReference type="Proteomes" id="UP000318667">
    <property type="component" value="Unassembled WGS sequence"/>
</dbReference>
<dbReference type="GeneID" id="65401560"/>
<dbReference type="GO" id="GO:0005840">
    <property type="term" value="C:ribosome"/>
    <property type="evidence" value="ECO:0007669"/>
    <property type="project" value="UniProtKB-KW"/>
</dbReference>
<dbReference type="OrthoDB" id="9802340at2"/>
<proteinExistence type="predicted"/>
<dbReference type="InterPro" id="IPR000182">
    <property type="entry name" value="GNAT_dom"/>
</dbReference>
<evidence type="ECO:0000313" key="3">
    <source>
        <dbReference type="Proteomes" id="UP000318667"/>
    </source>
</evidence>
<dbReference type="PROSITE" id="PS51186">
    <property type="entry name" value="GNAT"/>
    <property type="match status" value="1"/>
</dbReference>
<dbReference type="InterPro" id="IPR016181">
    <property type="entry name" value="Acyl_CoA_acyltransferase"/>
</dbReference>
<comment type="caution">
    <text evidence="2">The sequence shown here is derived from an EMBL/GenBank/DDBJ whole genome shotgun (WGS) entry which is preliminary data.</text>
</comment>
<dbReference type="PANTHER" id="PTHR43415">
    <property type="entry name" value="SPERMIDINE N(1)-ACETYLTRANSFERASE"/>
    <property type="match status" value="1"/>
</dbReference>